<name>A0AAN6NI28_9PEZI</name>
<dbReference type="PIRSF" id="PIRSF018169">
    <property type="entry name" value="PAF_acetylhydrolase"/>
    <property type="match status" value="1"/>
</dbReference>
<dbReference type="EMBL" id="MU853756">
    <property type="protein sequence ID" value="KAK3945163.1"/>
    <property type="molecule type" value="Genomic_DNA"/>
</dbReference>
<accession>A0AAN6NI28</accession>
<dbReference type="AlphaFoldDB" id="A0AAN6NI28"/>
<dbReference type="Proteomes" id="UP001303473">
    <property type="component" value="Unassembled WGS sequence"/>
</dbReference>
<feature type="active site" description="Charge relay system" evidence="5">
    <location>
        <position position="333"/>
    </location>
</feature>
<evidence type="ECO:0000256" key="4">
    <source>
        <dbReference type="PIRNR" id="PIRNR018169"/>
    </source>
</evidence>
<comment type="catalytic activity">
    <reaction evidence="4">
        <text>a 1-O-alkyl-2-acetyl-sn-glycero-3-phosphocholine + H2O = a 1-O-alkyl-sn-glycero-3-phosphocholine + acetate + H(+)</text>
        <dbReference type="Rhea" id="RHEA:17777"/>
        <dbReference type="ChEBI" id="CHEBI:15377"/>
        <dbReference type="ChEBI" id="CHEBI:15378"/>
        <dbReference type="ChEBI" id="CHEBI:30089"/>
        <dbReference type="ChEBI" id="CHEBI:30909"/>
        <dbReference type="ChEBI" id="CHEBI:36707"/>
        <dbReference type="EC" id="3.1.1.47"/>
    </reaction>
</comment>
<evidence type="ECO:0000313" key="7">
    <source>
        <dbReference type="EMBL" id="KAK3945163.1"/>
    </source>
</evidence>
<dbReference type="Pfam" id="PF03403">
    <property type="entry name" value="PAF-AH_p_II"/>
    <property type="match status" value="1"/>
</dbReference>
<comment type="similarity">
    <text evidence="4">Belongs to the serine esterase family.</text>
</comment>
<feature type="region of interest" description="Disordered" evidence="6">
    <location>
        <begin position="547"/>
        <end position="596"/>
    </location>
</feature>
<dbReference type="Gene3D" id="3.40.50.1820">
    <property type="entry name" value="alpha/beta hydrolase"/>
    <property type="match status" value="1"/>
</dbReference>
<dbReference type="PANTHER" id="PTHR10272:SF7">
    <property type="entry name" value="PHOSPHOLIPASE-RELATED"/>
    <property type="match status" value="1"/>
</dbReference>
<keyword evidence="1 4" id="KW-0378">Hydrolase</keyword>
<keyword evidence="3 4" id="KW-0443">Lipid metabolism</keyword>
<evidence type="ECO:0000256" key="6">
    <source>
        <dbReference type="SAM" id="MobiDB-lite"/>
    </source>
</evidence>
<evidence type="ECO:0000256" key="2">
    <source>
        <dbReference type="ARBA" id="ARBA00022963"/>
    </source>
</evidence>
<reference evidence="8" key="1">
    <citation type="journal article" date="2023" name="Mol. Phylogenet. Evol.">
        <title>Genome-scale phylogeny and comparative genomics of the fungal order Sordariales.</title>
        <authorList>
            <person name="Hensen N."/>
            <person name="Bonometti L."/>
            <person name="Westerberg I."/>
            <person name="Brannstrom I.O."/>
            <person name="Guillou S."/>
            <person name="Cros-Aarteil S."/>
            <person name="Calhoun S."/>
            <person name="Haridas S."/>
            <person name="Kuo A."/>
            <person name="Mondo S."/>
            <person name="Pangilinan J."/>
            <person name="Riley R."/>
            <person name="LaButti K."/>
            <person name="Andreopoulos B."/>
            <person name="Lipzen A."/>
            <person name="Chen C."/>
            <person name="Yan M."/>
            <person name="Daum C."/>
            <person name="Ng V."/>
            <person name="Clum A."/>
            <person name="Steindorff A."/>
            <person name="Ohm R.A."/>
            <person name="Martin F."/>
            <person name="Silar P."/>
            <person name="Natvig D.O."/>
            <person name="Lalanne C."/>
            <person name="Gautier V."/>
            <person name="Ament-Velasquez S.L."/>
            <person name="Kruys A."/>
            <person name="Hutchinson M.I."/>
            <person name="Powell A.J."/>
            <person name="Barry K."/>
            <person name="Miller A.N."/>
            <person name="Grigoriev I.V."/>
            <person name="Debuchy R."/>
            <person name="Gladieux P."/>
            <person name="Hiltunen Thoren M."/>
            <person name="Johannesson H."/>
        </authorList>
    </citation>
    <scope>NUCLEOTIDE SEQUENCE [LARGE SCALE GENOMIC DNA]</scope>
    <source>
        <strain evidence="8">CBS 340.73</strain>
    </source>
</reference>
<evidence type="ECO:0000256" key="3">
    <source>
        <dbReference type="ARBA" id="ARBA00023098"/>
    </source>
</evidence>
<gene>
    <name evidence="7" type="ORF">QBC46DRAFT_134295</name>
</gene>
<keyword evidence="8" id="KW-1185">Reference proteome</keyword>
<proteinExistence type="inferred from homology"/>
<dbReference type="PANTHER" id="PTHR10272">
    <property type="entry name" value="PLATELET-ACTIVATING FACTOR ACETYLHYDROLASE"/>
    <property type="match status" value="1"/>
</dbReference>
<comment type="caution">
    <text evidence="7">The sequence shown here is derived from an EMBL/GenBank/DDBJ whole genome shotgun (WGS) entry which is preliminary data.</text>
</comment>
<dbReference type="GO" id="GO:0003847">
    <property type="term" value="F:1-alkyl-2-acetylglycerophosphocholine esterase activity"/>
    <property type="evidence" value="ECO:0007669"/>
    <property type="project" value="UniProtKB-UniRule"/>
</dbReference>
<dbReference type="EC" id="3.1.1.47" evidence="4"/>
<evidence type="ECO:0000313" key="8">
    <source>
        <dbReference type="Proteomes" id="UP001303473"/>
    </source>
</evidence>
<dbReference type="InterPro" id="IPR029058">
    <property type="entry name" value="AB_hydrolase_fold"/>
</dbReference>
<dbReference type="SUPFAM" id="SSF53474">
    <property type="entry name" value="alpha/beta-Hydrolases"/>
    <property type="match status" value="1"/>
</dbReference>
<evidence type="ECO:0000256" key="1">
    <source>
        <dbReference type="ARBA" id="ARBA00022801"/>
    </source>
</evidence>
<feature type="active site" description="Nucleophile" evidence="5">
    <location>
        <position position="282"/>
    </location>
</feature>
<feature type="active site" description="Charge relay system" evidence="5">
    <location>
        <position position="425"/>
    </location>
</feature>
<organism evidence="7 8">
    <name type="scientific">Diplogelasinospora grovesii</name>
    <dbReference type="NCBI Taxonomy" id="303347"/>
    <lineage>
        <taxon>Eukaryota</taxon>
        <taxon>Fungi</taxon>
        <taxon>Dikarya</taxon>
        <taxon>Ascomycota</taxon>
        <taxon>Pezizomycotina</taxon>
        <taxon>Sordariomycetes</taxon>
        <taxon>Sordariomycetidae</taxon>
        <taxon>Sordariales</taxon>
        <taxon>Diplogelasinosporaceae</taxon>
        <taxon>Diplogelasinospora</taxon>
    </lineage>
</organism>
<protein>
    <recommendedName>
        <fullName evidence="4">Putative phospholipase</fullName>
        <ecNumber evidence="4">3.1.1.47</ecNumber>
    </recommendedName>
</protein>
<keyword evidence="2 4" id="KW-0442">Lipid degradation</keyword>
<evidence type="ECO:0000256" key="5">
    <source>
        <dbReference type="PIRSR" id="PIRSR018169-1"/>
    </source>
</evidence>
<sequence length="596" mass="65356">MAIPNLGATEKMASLLSRLSPVPAFPEYTGPYKVGTVDVEIPVSELDAPSSTPDGAADIHTVQFRIFYPATPESNGKRITWLPAPQRLHVGAYTQFLGIGPMVASVLSFLPRHLHYTTIPVHKNATLLSPPPEIQNGRWPTAIFSHGLGGNRNAYSHLAGSLAAHGVVVVCPEHRDGSAAVSLVRDPKNQDRFFIRSTRRVVPYHRIPHAQTHEVWEERNKQLRIRLWELGLGLEAVLGIDAGVERLVSSNMNRTTPESALSQFAGMMDVHEPGKIIFAGHSFGAATIVQLLKSTYYAGSPELAEMSEPLFVPKEDSNIRRQITEKNPTILLDMWCFPLHSASTEALYKLPLPIYADTPSAPGGNALLAVESEAFFKWKEHLHAKARILSPEPLESIVSPTAYERPNTGIRLSEPNFYYVQNSAHLNQSDFGILFPWLTKKVFGAEQPERALRLNLRAQLQFLRLNGVPVARTWVGDLVDGAHVEKQELLTTTNGAGGDRGLDDGIHDDKAIFARNSEGPGPVEAWQWIDMIGMGAESAPDELELEARERKTGETQAEADDTEHQMQGELDPSLATDTKMGRGAADAVQSAVSATV</sequence>
<dbReference type="InterPro" id="IPR016715">
    <property type="entry name" value="PAF_acetylhydro_eukaryote"/>
</dbReference>
<dbReference type="GO" id="GO:0016042">
    <property type="term" value="P:lipid catabolic process"/>
    <property type="evidence" value="ECO:0007669"/>
    <property type="project" value="UniProtKB-KW"/>
</dbReference>